<dbReference type="EMBL" id="JAFCMP010000523">
    <property type="protein sequence ID" value="KAG5177650.1"/>
    <property type="molecule type" value="Genomic_DNA"/>
</dbReference>
<dbReference type="InterPro" id="IPR005225">
    <property type="entry name" value="Small_GTP-bd"/>
</dbReference>
<reference evidence="2" key="1">
    <citation type="submission" date="2021-02" db="EMBL/GenBank/DDBJ databases">
        <title>First Annotated Genome of the Yellow-green Alga Tribonema minus.</title>
        <authorList>
            <person name="Mahan K.M."/>
        </authorList>
    </citation>
    <scope>NUCLEOTIDE SEQUENCE</scope>
    <source>
        <strain evidence="2">UTEX B ZZ1240</strain>
    </source>
</reference>
<dbReference type="InterPro" id="IPR027417">
    <property type="entry name" value="P-loop_NTPase"/>
</dbReference>
<dbReference type="PRINTS" id="PR00449">
    <property type="entry name" value="RASTRNSFRMNG"/>
</dbReference>
<organism evidence="2 3">
    <name type="scientific">Tribonema minus</name>
    <dbReference type="NCBI Taxonomy" id="303371"/>
    <lineage>
        <taxon>Eukaryota</taxon>
        <taxon>Sar</taxon>
        <taxon>Stramenopiles</taxon>
        <taxon>Ochrophyta</taxon>
        <taxon>PX clade</taxon>
        <taxon>Xanthophyceae</taxon>
        <taxon>Tribonematales</taxon>
        <taxon>Tribonemataceae</taxon>
        <taxon>Tribonema</taxon>
    </lineage>
</organism>
<name>A0A835YQ54_9STRA</name>
<dbReference type="SMART" id="SM00175">
    <property type="entry name" value="RAB"/>
    <property type="match status" value="1"/>
</dbReference>
<evidence type="ECO:0000256" key="1">
    <source>
        <dbReference type="ARBA" id="ARBA00022741"/>
    </source>
</evidence>
<dbReference type="GO" id="GO:0005525">
    <property type="term" value="F:GTP binding"/>
    <property type="evidence" value="ECO:0007669"/>
    <property type="project" value="InterPro"/>
</dbReference>
<dbReference type="Pfam" id="PF00071">
    <property type="entry name" value="Ras"/>
    <property type="match status" value="1"/>
</dbReference>
<proteinExistence type="predicted"/>
<accession>A0A835YQ54</accession>
<comment type="caution">
    <text evidence="2">The sequence shown here is derived from an EMBL/GenBank/DDBJ whole genome shotgun (WGS) entry which is preliminary data.</text>
</comment>
<dbReference type="SMART" id="SM00173">
    <property type="entry name" value="RAS"/>
    <property type="match status" value="1"/>
</dbReference>
<keyword evidence="3" id="KW-1185">Reference proteome</keyword>
<dbReference type="NCBIfam" id="TIGR00231">
    <property type="entry name" value="small_GTP"/>
    <property type="match status" value="1"/>
</dbReference>
<dbReference type="InterPro" id="IPR001806">
    <property type="entry name" value="Small_GTPase"/>
</dbReference>
<dbReference type="Gene3D" id="3.40.50.300">
    <property type="entry name" value="P-loop containing nucleotide triphosphate hydrolases"/>
    <property type="match status" value="1"/>
</dbReference>
<dbReference type="AlphaFoldDB" id="A0A835YQ54"/>
<keyword evidence="2" id="KW-0378">Hydrolase</keyword>
<evidence type="ECO:0000313" key="3">
    <source>
        <dbReference type="Proteomes" id="UP000664859"/>
    </source>
</evidence>
<dbReference type="FunFam" id="3.40.50.300:FF:001447">
    <property type="entry name" value="Ras-related protein Rab-1B"/>
    <property type="match status" value="1"/>
</dbReference>
<keyword evidence="1" id="KW-0547">Nucleotide-binding</keyword>
<evidence type="ECO:0000313" key="2">
    <source>
        <dbReference type="EMBL" id="KAG5177650.1"/>
    </source>
</evidence>
<dbReference type="SUPFAM" id="SSF52540">
    <property type="entry name" value="P-loop containing nucleoside triphosphate hydrolases"/>
    <property type="match status" value="1"/>
</dbReference>
<gene>
    <name evidence="2" type="ORF">JKP88DRAFT_170034</name>
</gene>
<protein>
    <submittedName>
        <fullName evidence="2">P-loop containing nucleoside triphosphate hydrolase protein</fullName>
    </submittedName>
</protein>
<dbReference type="PROSITE" id="PS51419">
    <property type="entry name" value="RAB"/>
    <property type="match status" value="1"/>
</dbReference>
<sequence length="250" mass="27266">MPPSTDVQCKLVLVGNGSVGKSSIIARFVDDGFHCVYRQTVGVDFFEKQVTVRNSLTLSLQVWDIGGQSLSSNMLAKYLYGSRVVFLCYDVTDPNSFSDLDDWLRIVRKHFGGSGAERSSDQQLKQVDIYLVANKIDLLDLRRVKEAQHWSFVSEHNLCGGMLCSAQSGQNVVRAFNHVAAQAAGVRLSEYELAFYDRVLDVTRHDEPAASKGGGGGAADSGRTAMADAIEAEDLALEAAKAAKRSCMCM</sequence>
<dbReference type="Proteomes" id="UP000664859">
    <property type="component" value="Unassembled WGS sequence"/>
</dbReference>
<dbReference type="PANTHER" id="PTHR47978">
    <property type="match status" value="1"/>
</dbReference>
<dbReference type="OrthoDB" id="6585768at2759"/>
<dbReference type="GO" id="GO:0003924">
    <property type="term" value="F:GTPase activity"/>
    <property type="evidence" value="ECO:0007669"/>
    <property type="project" value="InterPro"/>
</dbReference>
<dbReference type="PROSITE" id="PS51421">
    <property type="entry name" value="RAS"/>
    <property type="match status" value="1"/>
</dbReference>
<dbReference type="SMART" id="SM00174">
    <property type="entry name" value="RHO"/>
    <property type="match status" value="1"/>
</dbReference>